<sequence length="113" mass="12464">MKTRNDLIIATLELLQADSGAGQDPAPEDVVAIESIIDGKLAELNRRNIYWANDPNGFDDEDIDPLAIILANTAAPKYGQPRNPQSLMAAENTLREMQNSDHLGVDVRPSQYF</sequence>
<geneLocation type="plasmid" evidence="1 2">
    <name>unnamed1</name>
</geneLocation>
<organism evidence="1 2">
    <name type="scientific">Rhizobium tumorigenes</name>
    <dbReference type="NCBI Taxonomy" id="2041385"/>
    <lineage>
        <taxon>Bacteria</taxon>
        <taxon>Pseudomonadati</taxon>
        <taxon>Pseudomonadota</taxon>
        <taxon>Alphaproteobacteria</taxon>
        <taxon>Hyphomicrobiales</taxon>
        <taxon>Rhizobiaceae</taxon>
        <taxon>Rhizobium/Agrobacterium group</taxon>
        <taxon>Rhizobium</taxon>
    </lineage>
</organism>
<dbReference type="Proteomes" id="UP000249499">
    <property type="component" value="Plasmid unnamed1"/>
</dbReference>
<keyword evidence="1" id="KW-0614">Plasmid</keyword>
<dbReference type="KEGG" id="rtu:PR017_23735"/>
<evidence type="ECO:0000313" key="2">
    <source>
        <dbReference type="Proteomes" id="UP000249499"/>
    </source>
</evidence>
<protein>
    <submittedName>
        <fullName evidence="1">Uncharacterized protein</fullName>
    </submittedName>
</protein>
<gene>
    <name evidence="1" type="ORF">PR017_23735</name>
</gene>
<dbReference type="RefSeq" id="WP_111221624.1">
    <property type="nucleotide sequence ID" value="NZ_CP117258.1"/>
</dbReference>
<keyword evidence="2" id="KW-1185">Reference proteome</keyword>
<evidence type="ECO:0000313" key="1">
    <source>
        <dbReference type="EMBL" id="WFR98715.1"/>
    </source>
</evidence>
<reference evidence="2" key="2">
    <citation type="journal article" date="2023" name="MicrobiologyOpen">
        <title>Genomics of the tumorigenes clade of the family Rhizobiaceae and description of Rhizobium rhododendri sp. nov.</title>
        <authorList>
            <person name="Kuzmanovic N."/>
            <person name="diCenzo G.C."/>
            <person name="Bunk B."/>
            <person name="Sproeer C."/>
            <person name="Fruehling A."/>
            <person name="Neumann-Schaal M."/>
            <person name="Overmann J."/>
            <person name="Smalla K."/>
        </authorList>
    </citation>
    <scope>NUCLEOTIDE SEQUENCE [LARGE SCALE GENOMIC DNA]</scope>
    <source>
        <strain evidence="2">1078</strain>
        <plasmid evidence="2">unnamed1</plasmid>
    </source>
</reference>
<accession>A0AAF1KU76</accession>
<proteinExistence type="predicted"/>
<reference evidence="1 2" key="1">
    <citation type="journal article" date="2018" name="Sci. Rep.">
        <title>Rhizobium tumorigenes sp. nov., a novel plant tumorigenic bacterium isolated from cane gall tumors on thornless blackberry.</title>
        <authorList>
            <person name="Kuzmanovi N."/>
            <person name="Smalla K."/>
            <person name="Gronow S."/>
            <person name="PuBawska J."/>
        </authorList>
    </citation>
    <scope>NUCLEOTIDE SEQUENCE [LARGE SCALE GENOMIC DNA]</scope>
    <source>
        <strain evidence="1 2">1078</strain>
    </source>
</reference>
<name>A0AAF1KU76_9HYPH</name>
<dbReference type="AlphaFoldDB" id="A0AAF1KU76"/>
<dbReference type="EMBL" id="CP117258">
    <property type="protein sequence ID" value="WFR98715.1"/>
    <property type="molecule type" value="Genomic_DNA"/>
</dbReference>